<organism evidence="2 3">
    <name type="scientific">Sediminicola arcticus</name>
    <dbReference type="NCBI Taxonomy" id="1574308"/>
    <lineage>
        <taxon>Bacteria</taxon>
        <taxon>Pseudomonadati</taxon>
        <taxon>Bacteroidota</taxon>
        <taxon>Flavobacteriia</taxon>
        <taxon>Flavobacteriales</taxon>
        <taxon>Flavobacteriaceae</taxon>
        <taxon>Sediminicola</taxon>
    </lineage>
</organism>
<name>A0ABV2SPS3_9FLAO</name>
<evidence type="ECO:0000256" key="1">
    <source>
        <dbReference type="SAM" id="Phobius"/>
    </source>
</evidence>
<reference evidence="2 3" key="1">
    <citation type="submission" date="2024-07" db="EMBL/GenBank/DDBJ databases">
        <title>The genome sequence of type strain Sediminicola arcticus GDMCC 1.2805.</title>
        <authorList>
            <person name="Liu Y."/>
        </authorList>
    </citation>
    <scope>NUCLEOTIDE SEQUENCE [LARGE SCALE GENOMIC DNA]</scope>
    <source>
        <strain evidence="2 3">GDMCC 1.2805</strain>
    </source>
</reference>
<evidence type="ECO:0000313" key="3">
    <source>
        <dbReference type="Proteomes" id="UP001549799"/>
    </source>
</evidence>
<keyword evidence="1" id="KW-0812">Transmembrane</keyword>
<feature type="transmembrane region" description="Helical" evidence="1">
    <location>
        <begin position="60"/>
        <end position="81"/>
    </location>
</feature>
<evidence type="ECO:0000313" key="2">
    <source>
        <dbReference type="EMBL" id="MET6989151.1"/>
    </source>
</evidence>
<comment type="caution">
    <text evidence="2">The sequence shown here is derived from an EMBL/GenBank/DDBJ whole genome shotgun (WGS) entry which is preliminary data.</text>
</comment>
<dbReference type="RefSeq" id="WP_354613520.1">
    <property type="nucleotide sequence ID" value="NZ_JBEXAE010000001.1"/>
</dbReference>
<feature type="transmembrane region" description="Helical" evidence="1">
    <location>
        <begin position="29"/>
        <end position="51"/>
    </location>
</feature>
<sequence length="134" mass="15645">MQDLIANFYELWGSNYLGPFSQIMYENDFYSLIFIYTLPTILVLTVIYYYVIDRPKTSKLWVWLLTLLFGGVLAFVIAYVTVENSLYSIQLQPEDYATDTIIFSVTNMAYAFVIIFLFSILIKWKSPNSSHVPF</sequence>
<keyword evidence="3" id="KW-1185">Reference proteome</keyword>
<dbReference type="EMBL" id="JBEXAE010000001">
    <property type="protein sequence ID" value="MET6989151.1"/>
    <property type="molecule type" value="Genomic_DNA"/>
</dbReference>
<protein>
    <submittedName>
        <fullName evidence="2">Uncharacterized protein</fullName>
    </submittedName>
</protein>
<keyword evidence="1" id="KW-1133">Transmembrane helix</keyword>
<dbReference type="Proteomes" id="UP001549799">
    <property type="component" value="Unassembled WGS sequence"/>
</dbReference>
<accession>A0ABV2SPS3</accession>
<feature type="transmembrane region" description="Helical" evidence="1">
    <location>
        <begin position="101"/>
        <end position="122"/>
    </location>
</feature>
<keyword evidence="1" id="KW-0472">Membrane</keyword>
<gene>
    <name evidence="2" type="ORF">ABXZ36_00655</name>
</gene>
<proteinExistence type="predicted"/>